<comment type="caution">
    <text evidence="4">The sequence shown here is derived from an EMBL/GenBank/DDBJ whole genome shotgun (WGS) entry which is preliminary data.</text>
</comment>
<accession>A0ABR2ZAP4</accession>
<dbReference type="Proteomes" id="UP001437256">
    <property type="component" value="Unassembled WGS sequence"/>
</dbReference>
<keyword evidence="2" id="KW-0732">Signal</keyword>
<evidence type="ECO:0000256" key="2">
    <source>
        <dbReference type="SAM" id="SignalP"/>
    </source>
</evidence>
<feature type="signal peptide" evidence="2">
    <location>
        <begin position="1"/>
        <end position="19"/>
    </location>
</feature>
<comment type="similarity">
    <text evidence="1">Belongs to the tpcK family.</text>
</comment>
<protein>
    <recommendedName>
        <fullName evidence="3">EthD domain-containing protein</fullName>
    </recommendedName>
</protein>
<reference evidence="4 5" key="1">
    <citation type="submission" date="2024-05" db="EMBL/GenBank/DDBJ databases">
        <title>A draft genome resource for the thread blight pathogen Marasmius tenuissimus strain MS-2.</title>
        <authorList>
            <person name="Yulfo-Soto G.E."/>
            <person name="Baruah I.K."/>
            <person name="Amoako-Attah I."/>
            <person name="Bukari Y."/>
            <person name="Meinhardt L.W."/>
            <person name="Bailey B.A."/>
            <person name="Cohen S.P."/>
        </authorList>
    </citation>
    <scope>NUCLEOTIDE SEQUENCE [LARGE SCALE GENOMIC DNA]</scope>
    <source>
        <strain evidence="4 5">MS-2</strain>
    </source>
</reference>
<dbReference type="InterPro" id="IPR011008">
    <property type="entry name" value="Dimeric_a/b-barrel"/>
</dbReference>
<sequence>MRSLLFFCFALVTLVNVRAVFPRADPGDADDFVSNRTRMLIYFQRNPNLTFSEMSDYWRVKHAPLFLSTKGVRQNILRYVQLHVNQEWKQRLSKEGFSVPDWDGVMIAEAKSIDNILTAFNNKEYNETVLPDTAKYTNTNTGLTGFVKITTVINKLPDENSLPDSKLGVIRKDVQTLVGDFNSKPGMKYPDFVKYWTKVNTPKLVSVIKSSGEDKEVLDYELNTLDPTKPTIGNPFPSFTDKWDAVAMLSSRNIGDVEDILKNSKAAQFIRKDAPNFVDVKKGIDFIPCDVVSYKIPPP</sequence>
<evidence type="ECO:0000256" key="1">
    <source>
        <dbReference type="ARBA" id="ARBA00005986"/>
    </source>
</evidence>
<organism evidence="4 5">
    <name type="scientific">Marasmius tenuissimus</name>
    <dbReference type="NCBI Taxonomy" id="585030"/>
    <lineage>
        <taxon>Eukaryota</taxon>
        <taxon>Fungi</taxon>
        <taxon>Dikarya</taxon>
        <taxon>Basidiomycota</taxon>
        <taxon>Agaricomycotina</taxon>
        <taxon>Agaricomycetes</taxon>
        <taxon>Agaricomycetidae</taxon>
        <taxon>Agaricales</taxon>
        <taxon>Marasmiineae</taxon>
        <taxon>Marasmiaceae</taxon>
        <taxon>Marasmius</taxon>
    </lineage>
</organism>
<dbReference type="EMBL" id="JBBXMP010000373">
    <property type="protein sequence ID" value="KAL0058074.1"/>
    <property type="molecule type" value="Genomic_DNA"/>
</dbReference>
<feature type="chain" id="PRO_5046227550" description="EthD domain-containing protein" evidence="2">
    <location>
        <begin position="20"/>
        <end position="299"/>
    </location>
</feature>
<evidence type="ECO:0000313" key="5">
    <source>
        <dbReference type="Proteomes" id="UP001437256"/>
    </source>
</evidence>
<feature type="domain" description="EthD" evidence="3">
    <location>
        <begin position="184"/>
        <end position="279"/>
    </location>
</feature>
<keyword evidence="5" id="KW-1185">Reference proteome</keyword>
<dbReference type="InterPro" id="IPR009799">
    <property type="entry name" value="EthD_dom"/>
</dbReference>
<dbReference type="Pfam" id="PF07110">
    <property type="entry name" value="EthD"/>
    <property type="match status" value="2"/>
</dbReference>
<evidence type="ECO:0000259" key="3">
    <source>
        <dbReference type="Pfam" id="PF07110"/>
    </source>
</evidence>
<feature type="domain" description="EthD" evidence="3">
    <location>
        <begin position="47"/>
        <end position="138"/>
    </location>
</feature>
<proteinExistence type="inferred from homology"/>
<name>A0ABR2ZAP4_9AGAR</name>
<dbReference type="Gene3D" id="3.30.70.100">
    <property type="match status" value="2"/>
</dbReference>
<gene>
    <name evidence="4" type="ORF">AAF712_015265</name>
</gene>
<dbReference type="SUPFAM" id="SSF54909">
    <property type="entry name" value="Dimeric alpha+beta barrel"/>
    <property type="match status" value="1"/>
</dbReference>
<evidence type="ECO:0000313" key="4">
    <source>
        <dbReference type="EMBL" id="KAL0058074.1"/>
    </source>
</evidence>